<keyword evidence="1" id="KW-1133">Transmembrane helix</keyword>
<dbReference type="RefSeq" id="WP_184717485.1">
    <property type="nucleotide sequence ID" value="NZ_JACHJP010000004.1"/>
</dbReference>
<proteinExistence type="predicted"/>
<evidence type="ECO:0000256" key="1">
    <source>
        <dbReference type="SAM" id="Phobius"/>
    </source>
</evidence>
<dbReference type="Proteomes" id="UP000552644">
    <property type="component" value="Unassembled WGS sequence"/>
</dbReference>
<keyword evidence="1" id="KW-0812">Transmembrane</keyword>
<keyword evidence="1" id="KW-0472">Membrane</keyword>
<comment type="caution">
    <text evidence="2">The sequence shown here is derived from an EMBL/GenBank/DDBJ whole genome shotgun (WGS) entry which is preliminary data.</text>
</comment>
<sequence>MFIAAVMAVAAAIGGVMTVRNVVAAFTDVGTGNVAAVVAVVVAIAPSLSTVVDAGNLARRLRRIAGRTRVAAPLAVAVWINGRSRSWQAEDWRAALTESPRPSRYGLGLVAAAVQMRLYDLGGLLVRSARWVLASNRRTWWPLGPLLVFAAVNVHRSQGWGSAFYTLPTIIGFHIGVEWLRHRWEITVKPRRSTEDPDGEQTDRA</sequence>
<protein>
    <submittedName>
        <fullName evidence="2">Type IV secretory pathway VirB2 component (Pilin)</fullName>
    </submittedName>
</protein>
<feature type="transmembrane region" description="Helical" evidence="1">
    <location>
        <begin position="34"/>
        <end position="52"/>
    </location>
</feature>
<dbReference type="AlphaFoldDB" id="A0A7W7QPD0"/>
<organism evidence="2 3">
    <name type="scientific">Streptosporangium saharense</name>
    <dbReference type="NCBI Taxonomy" id="1706840"/>
    <lineage>
        <taxon>Bacteria</taxon>
        <taxon>Bacillati</taxon>
        <taxon>Actinomycetota</taxon>
        <taxon>Actinomycetes</taxon>
        <taxon>Streptosporangiales</taxon>
        <taxon>Streptosporangiaceae</taxon>
        <taxon>Streptosporangium</taxon>
    </lineage>
</organism>
<reference evidence="2 3" key="1">
    <citation type="submission" date="2020-08" db="EMBL/GenBank/DDBJ databases">
        <title>Genomic Encyclopedia of Type Strains, Phase III (KMG-III): the genomes of soil and plant-associated and newly described type strains.</title>
        <authorList>
            <person name="Whitman W."/>
        </authorList>
    </citation>
    <scope>NUCLEOTIDE SEQUENCE [LARGE SCALE GENOMIC DNA]</scope>
    <source>
        <strain evidence="2 3">CECT 8840</strain>
    </source>
</reference>
<evidence type="ECO:0000313" key="2">
    <source>
        <dbReference type="EMBL" id="MBB4917335.1"/>
    </source>
</evidence>
<name>A0A7W7QPD0_9ACTN</name>
<dbReference type="EMBL" id="JACHJP010000004">
    <property type="protein sequence ID" value="MBB4917335.1"/>
    <property type="molecule type" value="Genomic_DNA"/>
</dbReference>
<gene>
    <name evidence="2" type="ORF">FHS44_004443</name>
</gene>
<evidence type="ECO:0000313" key="3">
    <source>
        <dbReference type="Proteomes" id="UP000552644"/>
    </source>
</evidence>
<keyword evidence="3" id="KW-1185">Reference proteome</keyword>
<accession>A0A7W7QPD0</accession>